<accession>A0A4R5XR44</accession>
<evidence type="ECO:0000313" key="1">
    <source>
        <dbReference type="EMBL" id="TDL34034.1"/>
    </source>
</evidence>
<protein>
    <submittedName>
        <fullName evidence="1">Uncharacterized protein</fullName>
    </submittedName>
</protein>
<evidence type="ECO:0000313" key="2">
    <source>
        <dbReference type="Proteomes" id="UP000294621"/>
    </source>
</evidence>
<sequence length="209" mass="22518">MTDGKNRGLVESFASNLGDRDAGPVSKGRGDDHVRLRYFPKHELSERSEWVARASEDDVWIVGTADLDAFDSFGGRLVGVITPSASLTDHLCKELSLLLDEEGTGCDQVSFPLRPLLAGNEEVGVQPISVRLLSDSVRILVQSGDGSTLRQVVSQLPGDPIGITMRSNASTVTVTTDGTVIFTDASSAEDVIDSIQQISRATIQRMMTR</sequence>
<gene>
    <name evidence="1" type="ORF">E2R57_16120</name>
</gene>
<proteinExistence type="predicted"/>
<dbReference type="RefSeq" id="WP_133350748.1">
    <property type="nucleotide sequence ID" value="NZ_SMZQ01000009.1"/>
</dbReference>
<name>A0A4R5XR44_9MICC</name>
<organism evidence="1 2">
    <name type="scientific">Arthrobacter nitrophenolicus</name>
    <dbReference type="NCBI Taxonomy" id="683150"/>
    <lineage>
        <taxon>Bacteria</taxon>
        <taxon>Bacillati</taxon>
        <taxon>Actinomycetota</taxon>
        <taxon>Actinomycetes</taxon>
        <taxon>Micrococcales</taxon>
        <taxon>Micrococcaceae</taxon>
        <taxon>Arthrobacter</taxon>
    </lineage>
</organism>
<reference evidence="1 2" key="1">
    <citation type="submission" date="2019-03" db="EMBL/GenBank/DDBJ databases">
        <title>Genome Sequencing and Assembly of Various Microbes Isolated from Partially Reclaimed Soil and Acid Mine Drainage (AMD) Site.</title>
        <authorList>
            <person name="Steinbock B."/>
            <person name="Bechtold R."/>
            <person name="Sevigny J.L."/>
            <person name="Thomas D."/>
            <person name="Cuthill L.R."/>
            <person name="Aveiro Johannsen E.J."/>
            <person name="Thomas K."/>
            <person name="Ghosh A."/>
        </authorList>
    </citation>
    <scope>NUCLEOTIDE SEQUENCE [LARGE SCALE GENOMIC DNA]</scope>
    <source>
        <strain evidence="1 2">S-A1</strain>
    </source>
</reference>
<dbReference type="AlphaFoldDB" id="A0A4R5XR44"/>
<dbReference type="EMBL" id="SMZQ01000009">
    <property type="protein sequence ID" value="TDL34034.1"/>
    <property type="molecule type" value="Genomic_DNA"/>
</dbReference>
<comment type="caution">
    <text evidence="1">The sequence shown here is derived from an EMBL/GenBank/DDBJ whole genome shotgun (WGS) entry which is preliminary data.</text>
</comment>
<dbReference type="Proteomes" id="UP000294621">
    <property type="component" value="Unassembled WGS sequence"/>
</dbReference>